<dbReference type="InterPro" id="IPR000515">
    <property type="entry name" value="MetI-like"/>
</dbReference>
<keyword evidence="3" id="KW-1003">Cell membrane</keyword>
<evidence type="ECO:0000256" key="1">
    <source>
        <dbReference type="ARBA" id="ARBA00004651"/>
    </source>
</evidence>
<comment type="similarity">
    <text evidence="7">Belongs to the binding-protein-dependent transport system permease family.</text>
</comment>
<accession>A0A7T7XN44</accession>
<feature type="transmembrane region" description="Helical" evidence="7">
    <location>
        <begin position="29"/>
        <end position="51"/>
    </location>
</feature>
<evidence type="ECO:0000256" key="7">
    <source>
        <dbReference type="RuleBase" id="RU363032"/>
    </source>
</evidence>
<comment type="subcellular location">
    <subcellularLocation>
        <location evidence="1 7">Cell membrane</location>
        <topology evidence="1 7">Multi-pass membrane protein</topology>
    </subcellularLocation>
</comment>
<dbReference type="GO" id="GO:0055085">
    <property type="term" value="P:transmembrane transport"/>
    <property type="evidence" value="ECO:0007669"/>
    <property type="project" value="InterPro"/>
</dbReference>
<evidence type="ECO:0000256" key="5">
    <source>
        <dbReference type="ARBA" id="ARBA00022989"/>
    </source>
</evidence>
<dbReference type="KEGG" id="bhc:JFL75_00160"/>
<evidence type="ECO:0000256" key="3">
    <source>
        <dbReference type="ARBA" id="ARBA00022475"/>
    </source>
</evidence>
<dbReference type="InterPro" id="IPR051393">
    <property type="entry name" value="ABC_transporter_permease"/>
</dbReference>
<evidence type="ECO:0000256" key="2">
    <source>
        <dbReference type="ARBA" id="ARBA00022448"/>
    </source>
</evidence>
<dbReference type="Gene3D" id="1.10.3720.10">
    <property type="entry name" value="MetI-like"/>
    <property type="match status" value="1"/>
</dbReference>
<evidence type="ECO:0000313" key="10">
    <source>
        <dbReference type="Proteomes" id="UP000595917"/>
    </source>
</evidence>
<keyword evidence="10" id="KW-1185">Reference proteome</keyword>
<gene>
    <name evidence="9" type="ORF">JFL75_00160</name>
</gene>
<keyword evidence="4 7" id="KW-0812">Transmembrane</keyword>
<name>A0A7T7XN44_9SPIR</name>
<keyword evidence="5 7" id="KW-1133">Transmembrane helix</keyword>
<feature type="transmembrane region" description="Helical" evidence="7">
    <location>
        <begin position="112"/>
        <end position="135"/>
    </location>
</feature>
<evidence type="ECO:0000256" key="4">
    <source>
        <dbReference type="ARBA" id="ARBA00022692"/>
    </source>
</evidence>
<dbReference type="Proteomes" id="UP000595917">
    <property type="component" value="Chromosome"/>
</dbReference>
<evidence type="ECO:0000259" key="8">
    <source>
        <dbReference type="PROSITE" id="PS50928"/>
    </source>
</evidence>
<dbReference type="InterPro" id="IPR035906">
    <property type="entry name" value="MetI-like_sf"/>
</dbReference>
<dbReference type="AlphaFoldDB" id="A0A7T7XN44"/>
<dbReference type="PANTHER" id="PTHR30193:SF37">
    <property type="entry name" value="INNER MEMBRANE ABC TRANSPORTER PERMEASE PROTEIN YCJO"/>
    <property type="match status" value="1"/>
</dbReference>
<dbReference type="Pfam" id="PF00528">
    <property type="entry name" value="BPD_transp_1"/>
    <property type="match status" value="1"/>
</dbReference>
<dbReference type="CDD" id="cd06261">
    <property type="entry name" value="TM_PBP2"/>
    <property type="match status" value="1"/>
</dbReference>
<dbReference type="GO" id="GO:0005886">
    <property type="term" value="C:plasma membrane"/>
    <property type="evidence" value="ECO:0007669"/>
    <property type="project" value="UniProtKB-SubCell"/>
</dbReference>
<proteinExistence type="inferred from homology"/>
<dbReference type="RefSeq" id="WP_215626674.1">
    <property type="nucleotide sequence ID" value="NZ_CP067089.2"/>
</dbReference>
<feature type="transmembrane region" description="Helical" evidence="7">
    <location>
        <begin position="222"/>
        <end position="241"/>
    </location>
</feature>
<dbReference type="PROSITE" id="PS50928">
    <property type="entry name" value="ABC_TM1"/>
    <property type="match status" value="1"/>
</dbReference>
<evidence type="ECO:0000256" key="6">
    <source>
        <dbReference type="ARBA" id="ARBA00023136"/>
    </source>
</evidence>
<feature type="transmembrane region" description="Helical" evidence="7">
    <location>
        <begin position="167"/>
        <end position="184"/>
    </location>
</feature>
<feature type="domain" description="ABC transmembrane type-1" evidence="8">
    <location>
        <begin position="25"/>
        <end position="240"/>
    </location>
</feature>
<dbReference type="PANTHER" id="PTHR30193">
    <property type="entry name" value="ABC TRANSPORTER PERMEASE PROTEIN"/>
    <property type="match status" value="1"/>
</dbReference>
<dbReference type="SUPFAM" id="SSF161098">
    <property type="entry name" value="MetI-like"/>
    <property type="match status" value="1"/>
</dbReference>
<evidence type="ECO:0000313" key="9">
    <source>
        <dbReference type="EMBL" id="QQO09371.1"/>
    </source>
</evidence>
<protein>
    <submittedName>
        <fullName evidence="9">Sugar ABC transporter permease</fullName>
    </submittedName>
</protein>
<keyword evidence="2 7" id="KW-0813">Transport</keyword>
<feature type="transmembrane region" description="Helical" evidence="7">
    <location>
        <begin position="58"/>
        <end position="82"/>
    </location>
</feature>
<keyword evidence="6 7" id="KW-0472">Membrane</keyword>
<dbReference type="EMBL" id="CP067089">
    <property type="protein sequence ID" value="QQO09371.1"/>
    <property type="molecule type" value="Genomic_DNA"/>
</dbReference>
<organism evidence="9 10">
    <name type="scientific">Breznakiella homolactica</name>
    <dbReference type="NCBI Taxonomy" id="2798577"/>
    <lineage>
        <taxon>Bacteria</taxon>
        <taxon>Pseudomonadati</taxon>
        <taxon>Spirochaetota</taxon>
        <taxon>Spirochaetia</taxon>
        <taxon>Spirochaetales</taxon>
        <taxon>Breznakiellaceae</taxon>
        <taxon>Breznakiella</taxon>
    </lineage>
</organism>
<reference evidence="9" key="1">
    <citation type="submission" date="2021-01" db="EMBL/GenBank/DDBJ databases">
        <title>Description of Breznakiella homolactica.</title>
        <authorList>
            <person name="Song Y."/>
            <person name="Brune A."/>
        </authorList>
    </citation>
    <scope>NUCLEOTIDE SEQUENCE</scope>
    <source>
        <strain evidence="9">RmG30</strain>
    </source>
</reference>
<sequence>MGEMKWLGIRNYVFVFRDPVFWQSLGNTLLYALCSPIFKNILGLVLALIFVQKIRGNYFFRVCTYIPYTFSYVVVGVLWIWIYNPTFGLLNSFLRLINAEFLIKGWLSDPNIALFSVIAVDVWKCMGFHAVLFMAGLQAIPQELYEAADIDGASGLRKFISVTIPQLNSTIVLSILLALTGAFVNNFDVVNIMTEGGPFHSTEVVLTHIMGTAFRFSNMGKANAMSVVLVAFVAVFGFIQLKTMTRDENYE</sequence>